<dbReference type="Proteomes" id="UP000735302">
    <property type="component" value="Unassembled WGS sequence"/>
</dbReference>
<proteinExistence type="predicted"/>
<comment type="caution">
    <text evidence="1">The sequence shown here is derived from an EMBL/GenBank/DDBJ whole genome shotgun (WGS) entry which is preliminary data.</text>
</comment>
<evidence type="ECO:0000313" key="1">
    <source>
        <dbReference type="EMBL" id="GFO17347.1"/>
    </source>
</evidence>
<gene>
    <name evidence="1" type="ORF">PoB_004385200</name>
</gene>
<protein>
    <submittedName>
        <fullName evidence="1">Reverse transcriptase</fullName>
    </submittedName>
</protein>
<evidence type="ECO:0000313" key="2">
    <source>
        <dbReference type="Proteomes" id="UP000735302"/>
    </source>
</evidence>
<name>A0AAV4BCZ7_9GAST</name>
<keyword evidence="2" id="KW-1185">Reference proteome</keyword>
<keyword evidence="1" id="KW-0548">Nucleotidyltransferase</keyword>
<dbReference type="AlphaFoldDB" id="A0AAV4BCZ7"/>
<keyword evidence="1" id="KW-0695">RNA-directed DNA polymerase</keyword>
<sequence length="99" mass="11599">MIRQNDHIKGYKISELEINVSQYADDMTIFLHGSEVAFEKCIETLGEFEKYSGLNMNQDQTKVIWFGCPRPPETIYLRNLQFDWNPRSLGQHFQLISKG</sequence>
<organism evidence="1 2">
    <name type="scientific">Plakobranchus ocellatus</name>
    <dbReference type="NCBI Taxonomy" id="259542"/>
    <lineage>
        <taxon>Eukaryota</taxon>
        <taxon>Metazoa</taxon>
        <taxon>Spiralia</taxon>
        <taxon>Lophotrochozoa</taxon>
        <taxon>Mollusca</taxon>
        <taxon>Gastropoda</taxon>
        <taxon>Heterobranchia</taxon>
        <taxon>Euthyneura</taxon>
        <taxon>Panpulmonata</taxon>
        <taxon>Sacoglossa</taxon>
        <taxon>Placobranchoidea</taxon>
        <taxon>Plakobranchidae</taxon>
        <taxon>Plakobranchus</taxon>
    </lineage>
</organism>
<reference evidence="1 2" key="1">
    <citation type="journal article" date="2021" name="Elife">
        <title>Chloroplast acquisition without the gene transfer in kleptoplastic sea slugs, Plakobranchus ocellatus.</title>
        <authorList>
            <person name="Maeda T."/>
            <person name="Takahashi S."/>
            <person name="Yoshida T."/>
            <person name="Shimamura S."/>
            <person name="Takaki Y."/>
            <person name="Nagai Y."/>
            <person name="Toyoda A."/>
            <person name="Suzuki Y."/>
            <person name="Arimoto A."/>
            <person name="Ishii H."/>
            <person name="Satoh N."/>
            <person name="Nishiyama T."/>
            <person name="Hasebe M."/>
            <person name="Maruyama T."/>
            <person name="Minagawa J."/>
            <person name="Obokata J."/>
            <person name="Shigenobu S."/>
        </authorList>
    </citation>
    <scope>NUCLEOTIDE SEQUENCE [LARGE SCALE GENOMIC DNA]</scope>
</reference>
<keyword evidence="1" id="KW-0808">Transferase</keyword>
<dbReference type="GO" id="GO:0003964">
    <property type="term" value="F:RNA-directed DNA polymerase activity"/>
    <property type="evidence" value="ECO:0007669"/>
    <property type="project" value="UniProtKB-KW"/>
</dbReference>
<accession>A0AAV4BCZ7</accession>
<dbReference type="EMBL" id="BLXT01004786">
    <property type="protein sequence ID" value="GFO17347.1"/>
    <property type="molecule type" value="Genomic_DNA"/>
</dbReference>